<dbReference type="PANTHER" id="PTHR34825:SF1">
    <property type="entry name" value="AAA-ATPASE-LIKE DOMAIN-CONTAINING PROTEIN"/>
    <property type="match status" value="1"/>
</dbReference>
<evidence type="ECO:0000313" key="2">
    <source>
        <dbReference type="EMBL" id="KZX10990.1"/>
    </source>
</evidence>
<proteinExistence type="predicted"/>
<protein>
    <submittedName>
        <fullName evidence="2">Putative AAA-ATPase</fullName>
    </submittedName>
</protein>
<dbReference type="Pfam" id="PF09820">
    <property type="entry name" value="AAA-ATPase_like"/>
    <property type="match status" value="1"/>
</dbReference>
<dbReference type="Gene3D" id="3.40.50.300">
    <property type="entry name" value="P-loop containing nucleotide triphosphate hydrolases"/>
    <property type="match status" value="1"/>
</dbReference>
<sequence>MNIRSNLPVDVSDFKKLINRNKIYVDKTNIIEKIISLRGTYYFLSRPRRFGKSLLLSTFKELFEGNKELFKDLYIYNNWEWNKTYPVIHVDLNEIKSDTIENFEKSLNFIIDSIALNEFSMDLKAELSNNKLKELINNIHGSTGKNVVVLVDEYDKPILSNINDEKLAIGIRNSLKDFYGALKSADSKLEFVFITGVSKFSKVSIFSDLNNLIDLTIDPNFSNICGYTQDEIEAYFYDYLVEISENNEISVNYLLELIKQWYNGYSWDGKKFLYTPFSILSFLNNNGVFNNYWFETGTPSFLMDLIKKNTNIDVLFDENLKLYGTFPNFDIKNLDLKTVLLQSGYLTIKDSKIVPGELPIYSLDIPNKEVRKSLFSYILGSYINKTAESVYPIANDLFRQLIEIDENGFTKSLETLFSNIPYSLHSKLNDMEAFYHVLFLSWMKIIGFEIQGEIIQLKGRVDAVLLKENIAVILELKFSKTKSIDNILDEAINQILEKEYYKPYQDKKIILIGIAFKEKEIKSRIEEFKT</sequence>
<dbReference type="OrthoDB" id="74831at2157"/>
<name>A0A162FJN0_9EURY</name>
<dbReference type="RefSeq" id="WP_067092383.1">
    <property type="nucleotide sequence ID" value="NZ_LWMV01000199.1"/>
</dbReference>
<comment type="caution">
    <text evidence="2">The sequence shown here is derived from an EMBL/GenBank/DDBJ whole genome shotgun (WGS) entry which is preliminary data.</text>
</comment>
<evidence type="ECO:0000313" key="3">
    <source>
        <dbReference type="Proteomes" id="UP000077245"/>
    </source>
</evidence>
<gene>
    <name evidence="2" type="ORF">MBCUR_16110</name>
</gene>
<dbReference type="InterPro" id="IPR018631">
    <property type="entry name" value="AAA-ATPase-like_dom"/>
</dbReference>
<evidence type="ECO:0000259" key="1">
    <source>
        <dbReference type="Pfam" id="PF09820"/>
    </source>
</evidence>
<keyword evidence="3" id="KW-1185">Reference proteome</keyword>
<dbReference type="Pfam" id="PF08011">
    <property type="entry name" value="PDDEXK_9"/>
    <property type="match status" value="1"/>
</dbReference>
<dbReference type="AlphaFoldDB" id="A0A162FJN0"/>
<dbReference type="SUPFAM" id="SSF52540">
    <property type="entry name" value="P-loop containing nucleoside triphosphate hydrolases"/>
    <property type="match status" value="1"/>
</dbReference>
<dbReference type="EMBL" id="LWMV01000199">
    <property type="protein sequence ID" value="KZX10990.1"/>
    <property type="molecule type" value="Genomic_DNA"/>
</dbReference>
<dbReference type="InterPro" id="IPR027417">
    <property type="entry name" value="P-loop_NTPase"/>
</dbReference>
<organism evidence="2 3">
    <name type="scientific">Methanobrevibacter curvatus</name>
    <dbReference type="NCBI Taxonomy" id="49547"/>
    <lineage>
        <taxon>Archaea</taxon>
        <taxon>Methanobacteriati</taxon>
        <taxon>Methanobacteriota</taxon>
        <taxon>Methanomada group</taxon>
        <taxon>Methanobacteria</taxon>
        <taxon>Methanobacteriales</taxon>
        <taxon>Methanobacteriaceae</taxon>
        <taxon>Methanobrevibacter</taxon>
    </lineage>
</organism>
<feature type="domain" description="AAA-ATPase-like" evidence="1">
    <location>
        <begin position="8"/>
        <end position="206"/>
    </location>
</feature>
<dbReference type="Proteomes" id="UP000077245">
    <property type="component" value="Unassembled WGS sequence"/>
</dbReference>
<accession>A0A162FJN0</accession>
<dbReference type="PATRIC" id="fig|49547.3.peg.1719"/>
<dbReference type="InterPro" id="IPR012547">
    <property type="entry name" value="PDDEXK_9"/>
</dbReference>
<dbReference type="PANTHER" id="PTHR34825">
    <property type="entry name" value="CONSERVED PROTEIN, WITH A WEAK D-GALACTARATE DEHYDRATASE/ALTRONATE HYDROLASE DOMAIN"/>
    <property type="match status" value="1"/>
</dbReference>
<reference evidence="2 3" key="1">
    <citation type="submission" date="2016-04" db="EMBL/GenBank/DDBJ databases">
        <title>Genome sequence of Methanobrevibacter curvatus DSM 11111.</title>
        <authorList>
            <person name="Poehlein A."/>
            <person name="Seedorf H."/>
            <person name="Daniel R."/>
        </authorList>
    </citation>
    <scope>NUCLEOTIDE SEQUENCE [LARGE SCALE GENOMIC DNA]</scope>
    <source>
        <strain evidence="2 3">DSM 11111</strain>
    </source>
</reference>